<dbReference type="AlphaFoldDB" id="A0A2K5U2N4"/>
<dbReference type="Ensembl" id="ENSMFAT00000025299.2">
    <property type="protein sequence ID" value="ENSMFAP00000006613.2"/>
    <property type="gene ID" value="ENSMFAG00000037601.2"/>
</dbReference>
<feature type="domain" description="Cdc37 C-terminal" evidence="7">
    <location>
        <begin position="286"/>
        <end position="359"/>
    </location>
</feature>
<dbReference type="SMART" id="SM01071">
    <property type="entry name" value="CDC37_N"/>
    <property type="match status" value="1"/>
</dbReference>
<keyword evidence="5" id="KW-0175">Coiled coil</keyword>
<comment type="function">
    <text evidence="4">Co-chaperone that binds to numerous kinases and promotes their interaction with the Hsp90 complex, resulting in stabilization and promotion of their activity.</text>
</comment>
<dbReference type="Pfam" id="PF03234">
    <property type="entry name" value="CDC37_N"/>
    <property type="match status" value="1"/>
</dbReference>
<feature type="region of interest" description="Disordered" evidence="6">
    <location>
        <begin position="123"/>
        <end position="145"/>
    </location>
</feature>
<dbReference type="Pfam" id="PF08564">
    <property type="entry name" value="CDC37_C"/>
    <property type="match status" value="1"/>
</dbReference>
<dbReference type="GO" id="GO:0060334">
    <property type="term" value="P:regulation of type II interferon-mediated signaling pathway"/>
    <property type="evidence" value="ECO:0007669"/>
    <property type="project" value="Ensembl"/>
</dbReference>
<comment type="subcellular location">
    <subcellularLocation>
        <location evidence="1 4">Cytoplasm</location>
    </subcellularLocation>
</comment>
<organism evidence="10 11">
    <name type="scientific">Macaca fascicularis</name>
    <name type="common">Crab-eating macaque</name>
    <name type="synonym">Cynomolgus monkey</name>
    <dbReference type="NCBI Taxonomy" id="9541"/>
    <lineage>
        <taxon>Eukaryota</taxon>
        <taxon>Metazoa</taxon>
        <taxon>Chordata</taxon>
        <taxon>Craniata</taxon>
        <taxon>Vertebrata</taxon>
        <taxon>Euteleostomi</taxon>
        <taxon>Mammalia</taxon>
        <taxon>Eutheria</taxon>
        <taxon>Euarchontoglires</taxon>
        <taxon>Primates</taxon>
        <taxon>Haplorrhini</taxon>
        <taxon>Catarrhini</taxon>
        <taxon>Cercopithecidae</taxon>
        <taxon>Cercopithecinae</taxon>
        <taxon>Macaca</taxon>
    </lineage>
</organism>
<dbReference type="Proteomes" id="UP000233100">
    <property type="component" value="Chromosome 19"/>
</dbReference>
<dbReference type="PANTHER" id="PTHR12800">
    <property type="entry name" value="CDC37-RELATED"/>
    <property type="match status" value="1"/>
</dbReference>
<dbReference type="InterPro" id="IPR013874">
    <property type="entry name" value="Cdc37_Hsp90-bd"/>
</dbReference>
<accession>A0A2K5U2N4</accession>
<keyword evidence="4" id="KW-0143">Chaperone</keyword>
<dbReference type="Bgee" id="ENSMFAG00000037601">
    <property type="expression patterns" value="Expressed in heart and 13 other cell types or tissues"/>
</dbReference>
<dbReference type="VEuPathDB" id="HostDB:ENSMFAG00000037601"/>
<dbReference type="GO" id="GO:1990565">
    <property type="term" value="C:HSP90-CDC37 chaperone complex"/>
    <property type="evidence" value="ECO:0007669"/>
    <property type="project" value="Ensembl"/>
</dbReference>
<evidence type="ECO:0000313" key="11">
    <source>
        <dbReference type="Proteomes" id="UP000233100"/>
    </source>
</evidence>
<dbReference type="Pfam" id="PF08565">
    <property type="entry name" value="CDC37_M"/>
    <property type="match status" value="1"/>
</dbReference>
<dbReference type="InterPro" id="IPR038189">
    <property type="entry name" value="Cdc37_Hsp90-bd_sf"/>
</dbReference>
<dbReference type="SMART" id="SM01069">
    <property type="entry name" value="CDC37_C"/>
    <property type="match status" value="1"/>
</dbReference>
<dbReference type="GO" id="GO:0051082">
    <property type="term" value="F:unfolded protein binding"/>
    <property type="evidence" value="ECO:0007669"/>
    <property type="project" value="UniProtKB-UniRule"/>
</dbReference>
<dbReference type="GeneTree" id="ENSGT00390000013443"/>
<feature type="domain" description="Cdc37 N-terminal" evidence="9">
    <location>
        <begin position="1"/>
        <end position="127"/>
    </location>
</feature>
<evidence type="ECO:0000256" key="5">
    <source>
        <dbReference type="SAM" id="Coils"/>
    </source>
</evidence>
<dbReference type="GO" id="GO:0097110">
    <property type="term" value="F:scaffold protein binding"/>
    <property type="evidence" value="ECO:0007669"/>
    <property type="project" value="Ensembl"/>
</dbReference>
<dbReference type="GO" id="GO:0060338">
    <property type="term" value="P:regulation of type I interferon-mediated signaling pathway"/>
    <property type="evidence" value="ECO:0007669"/>
    <property type="project" value="Ensembl"/>
</dbReference>
<evidence type="ECO:0000256" key="4">
    <source>
        <dbReference type="RuleBase" id="RU369110"/>
    </source>
</evidence>
<dbReference type="SMART" id="SM01070">
    <property type="entry name" value="CDC37_M"/>
    <property type="match status" value="1"/>
</dbReference>
<feature type="domain" description="Cdc37 Hsp90 binding" evidence="8">
    <location>
        <begin position="120"/>
        <end position="282"/>
    </location>
</feature>
<dbReference type="Gene3D" id="6.10.140.250">
    <property type="match status" value="1"/>
</dbReference>
<dbReference type="InterPro" id="IPR013855">
    <property type="entry name" value="Cdc37_N_dom"/>
</dbReference>
<dbReference type="FunFam" id="1.20.58.610:FF:000001">
    <property type="entry name" value="Hsp90 co-chaperone Cdc37-like 1"/>
    <property type="match status" value="1"/>
</dbReference>
<dbReference type="Gene3D" id="1.20.58.610">
    <property type="entry name" value="Cdc37, Hsp90 binding domain"/>
    <property type="match status" value="1"/>
</dbReference>
<keyword evidence="3 4" id="KW-0963">Cytoplasm</keyword>
<proteinExistence type="inferred from homology"/>
<feature type="region of interest" description="Disordered" evidence="6">
    <location>
        <begin position="429"/>
        <end position="450"/>
    </location>
</feature>
<dbReference type="GO" id="GO:0031072">
    <property type="term" value="F:heat shock protein binding"/>
    <property type="evidence" value="ECO:0007669"/>
    <property type="project" value="UniProtKB-UniRule"/>
</dbReference>
<evidence type="ECO:0000256" key="6">
    <source>
        <dbReference type="SAM" id="MobiDB-lite"/>
    </source>
</evidence>
<feature type="compositionally biased region" description="Low complexity" evidence="6">
    <location>
        <begin position="438"/>
        <end position="450"/>
    </location>
</feature>
<reference evidence="10" key="2">
    <citation type="submission" date="2025-08" db="UniProtKB">
        <authorList>
            <consortium name="Ensembl"/>
        </authorList>
    </citation>
    <scope>IDENTIFICATION</scope>
</reference>
<dbReference type="GO" id="GO:0019901">
    <property type="term" value="F:protein kinase binding"/>
    <property type="evidence" value="ECO:0007669"/>
    <property type="project" value="UniProtKB-UniRule"/>
</dbReference>
<dbReference type="InterPro" id="IPR013873">
    <property type="entry name" value="Cdc37_C"/>
</dbReference>
<evidence type="ECO:0000313" key="10">
    <source>
        <dbReference type="Ensembl" id="ENSMFAP00000006613.2"/>
    </source>
</evidence>
<dbReference type="GO" id="GO:0051087">
    <property type="term" value="F:protein-folding chaperone binding"/>
    <property type="evidence" value="ECO:0007669"/>
    <property type="project" value="UniProtKB-UniRule"/>
</dbReference>
<evidence type="ECO:0000259" key="8">
    <source>
        <dbReference type="SMART" id="SM01070"/>
    </source>
</evidence>
<dbReference type="InterPro" id="IPR004918">
    <property type="entry name" value="Cdc37"/>
</dbReference>
<protein>
    <recommendedName>
        <fullName evidence="4">Hsp90 co-chaperone Cdc37</fullName>
    </recommendedName>
    <alternativeName>
        <fullName evidence="4">Hsp90 chaperone protein kinase-targeting subunit</fullName>
    </alternativeName>
    <component>
        <recommendedName>
            <fullName evidence="4">Hsp90 co-chaperone Cdc37, N-terminally processed</fullName>
        </recommendedName>
    </component>
</protein>
<gene>
    <name evidence="10" type="primary">CDC37</name>
</gene>
<evidence type="ECO:0000259" key="9">
    <source>
        <dbReference type="SMART" id="SM01071"/>
    </source>
</evidence>
<dbReference type="PANTHER" id="PTHR12800:SF3">
    <property type="entry name" value="HSP90 CO-CHAPERONE CDC37"/>
    <property type="match status" value="1"/>
</dbReference>
<evidence type="ECO:0000256" key="3">
    <source>
        <dbReference type="ARBA" id="ARBA00022490"/>
    </source>
</evidence>
<evidence type="ECO:0000256" key="1">
    <source>
        <dbReference type="ARBA" id="ARBA00004496"/>
    </source>
</evidence>
<reference evidence="10 11" key="1">
    <citation type="submission" date="2013-03" db="EMBL/GenBank/DDBJ databases">
        <authorList>
            <person name="Warren W."/>
            <person name="Wilson R.K."/>
        </authorList>
    </citation>
    <scope>NUCLEOTIDE SEQUENCE</scope>
</reference>
<keyword evidence="11" id="KW-1185">Reference proteome</keyword>
<dbReference type="GO" id="GO:0050821">
    <property type="term" value="P:protein stabilization"/>
    <property type="evidence" value="ECO:0007669"/>
    <property type="project" value="UniProtKB-UniRule"/>
</dbReference>
<feature type="coiled-coil region" evidence="5">
    <location>
        <begin position="40"/>
        <end position="108"/>
    </location>
</feature>
<name>A0A2K5U2N4_MACFA</name>
<comment type="similarity">
    <text evidence="2 4">Belongs to the CDC37 family.</text>
</comment>
<sequence length="499" mass="56922">MVDYSVWDHIEVSDDEDETHPNIDTASLFRWRHQARVERMEQFQKEKEELDRGCRECKRKVAECQRKLKELEVAEGGKAELERLQAEAQQLRKEERSWEQKLEEMRKKEKSMPWNVDTLSKDGFSKSMVNTKPEKTEEDSEEVREQKHKTFVEKYEKQIKHFGMLRRWDDSQKYLSDNVHLVCEETANYLVIWCIDLEVEEKCALMEQVAHQTIVMQFILELAKSLKVDPRACFRQFFTKIKTADRQYMEGFNDELEAFKERVRGRAKLRIEKAMKEYEEEERKKRLGPGGLDPVEVYESLPEELQKCFDVKDVQMLQDAISKMDPTDAKYHMQRCIDSGLWVPNSKASEAKEGEEAGPYVPLFRKRIDAISPAPGFLHLRCSAQPGGPAQPSLASPLSPLSSAHSSLCFESRGFTACSPPSALCQRPGGPGRGRGCQAGPPGSRGGSPAKGPALVTGLCFHCSSAVCVFYLANSNDVPIKNFRCSLGCRRAVQAAHLF</sequence>
<dbReference type="SUPFAM" id="SSF101391">
    <property type="entry name" value="Hsp90 co-chaperone CDC37"/>
    <property type="match status" value="1"/>
</dbReference>
<dbReference type="GO" id="GO:0006457">
    <property type="term" value="P:protein folding"/>
    <property type="evidence" value="ECO:0007669"/>
    <property type="project" value="UniProtKB-UniRule"/>
</dbReference>
<reference evidence="10" key="3">
    <citation type="submission" date="2025-09" db="UniProtKB">
        <authorList>
            <consortium name="Ensembl"/>
        </authorList>
    </citation>
    <scope>IDENTIFICATION</scope>
</reference>
<comment type="subunit">
    <text evidence="4">Forms a complex composed of chaperones HSP90 and HSP70, co-chaperones STIP1/HOP, CDC37, PPP5C, PTGES3/p23, TSC1 and client protein TSC2. Forms a complex composed of chaperones HSP90 and HSP70, co-chaperones CDC37, PPP5C, TSC1 and client protein TSC2, CDK4, AKT, RAF1 and NR3C1; this complex does not contain co-chaperones STIP1/HOP and PTGES3/p23. Forms a complex with Hsp90/HSP90AB1 and CDK6. Interacts with HSP90AA1. Interacts with AR, CDK4, CDK6 and EIF2AK1. Interacts with RB1. Interacts with KSR1. Interacts with FLCN, FNIP1 and FNIP2.</text>
</comment>
<evidence type="ECO:0000256" key="2">
    <source>
        <dbReference type="ARBA" id="ARBA00006222"/>
    </source>
</evidence>
<evidence type="ECO:0000259" key="7">
    <source>
        <dbReference type="SMART" id="SM01069"/>
    </source>
</evidence>
<dbReference type="GO" id="GO:0005829">
    <property type="term" value="C:cytosol"/>
    <property type="evidence" value="ECO:0007669"/>
    <property type="project" value="Ensembl"/>
</dbReference>